<gene>
    <name evidence="5" type="ORF">GCM10008955_18640</name>
</gene>
<dbReference type="EMBL" id="BMPP01000006">
    <property type="protein sequence ID" value="GGK25245.1"/>
    <property type="molecule type" value="Genomic_DNA"/>
</dbReference>
<dbReference type="Gene3D" id="3.40.50.2000">
    <property type="entry name" value="Glycogen Phosphorylase B"/>
    <property type="match status" value="2"/>
</dbReference>
<dbReference type="PANTHER" id="PTHR30576">
    <property type="entry name" value="COLANIC BIOSYNTHESIS UDP-GLUCOSE LIPID CARRIER TRANSFERASE"/>
    <property type="match status" value="1"/>
</dbReference>
<keyword evidence="2" id="KW-0812">Transmembrane</keyword>
<dbReference type="Pfam" id="PF13692">
    <property type="entry name" value="Glyco_trans_1_4"/>
    <property type="match status" value="1"/>
</dbReference>
<dbReference type="InterPro" id="IPR028098">
    <property type="entry name" value="Glyco_trans_4-like_N"/>
</dbReference>
<dbReference type="PANTHER" id="PTHR30576:SF8">
    <property type="entry name" value="UNDECAPRENYL-PHOSPHATE GALACTOSE PHOSPHOTRANSFERASE"/>
    <property type="match status" value="1"/>
</dbReference>
<feature type="transmembrane region" description="Helical" evidence="2">
    <location>
        <begin position="399"/>
        <end position="420"/>
    </location>
</feature>
<comment type="similarity">
    <text evidence="1">Belongs to the bacterial sugar transferase family.</text>
</comment>
<evidence type="ECO:0000313" key="5">
    <source>
        <dbReference type="EMBL" id="GGK25245.1"/>
    </source>
</evidence>
<evidence type="ECO:0008006" key="7">
    <source>
        <dbReference type="Google" id="ProtNLM"/>
    </source>
</evidence>
<keyword evidence="2" id="KW-1133">Transmembrane helix</keyword>
<protein>
    <recommendedName>
        <fullName evidence="7">Glycosyltransferase</fullName>
    </recommendedName>
</protein>
<dbReference type="Pfam" id="PF02397">
    <property type="entry name" value="Bac_transf"/>
    <property type="match status" value="1"/>
</dbReference>
<accession>A0ABQ2EUE7</accession>
<keyword evidence="6" id="KW-1185">Reference proteome</keyword>
<dbReference type="SUPFAM" id="SSF53756">
    <property type="entry name" value="UDP-Glycosyltransferase/glycogen phosphorylase"/>
    <property type="match status" value="1"/>
</dbReference>
<dbReference type="RefSeq" id="WP_308424652.1">
    <property type="nucleotide sequence ID" value="NZ_BMPP01000006.1"/>
</dbReference>
<evidence type="ECO:0000259" key="3">
    <source>
        <dbReference type="Pfam" id="PF02397"/>
    </source>
</evidence>
<dbReference type="CDD" id="cd03808">
    <property type="entry name" value="GT4_CapM-like"/>
    <property type="match status" value="1"/>
</dbReference>
<feature type="domain" description="Bacterial sugar transferase" evidence="3">
    <location>
        <begin position="394"/>
        <end position="568"/>
    </location>
</feature>
<comment type="caution">
    <text evidence="5">The sequence shown here is derived from an EMBL/GenBank/DDBJ whole genome shotgun (WGS) entry which is preliminary data.</text>
</comment>
<keyword evidence="2" id="KW-0472">Membrane</keyword>
<sequence>MRKTERAILFAVTSSVSWPFLRGQVRLLAQRTWRAGLASDPTVPGQFEGFAWQEGAVPLPVPMHREINPRADLKSLVQMYRTLRRFRPTVTNVGTPKAGLIGGLAAVAARVPLRVYTLHGLRLETARGVKRQLLSLTERLALACAHRVVCVSPSLRDRVRELGLAPAHKTLVLGEGSVNGVRLPHPADSVHTERLRHSLGLGADQPVVGFVGRFTRDKGIAELLQAFGQVRAQFPSAALLLIGDYEDGDPVAPQVRDAIGHTSGIFRTGFVPDVYPYYPLMNVLALPTHREGLGLVPLEAAVHGVPSVVTSATGARDTVQHGVTGWQVPVGDAGALTKALAEALASPSEARQRGEAGRRWVEANFRPEDVQQRWSVLYDDLLRWHELSQQHPWKRLFDVLVAGSGLLVLSVPLLVLALLVRWKLGSPVLFKQVRPGLGGQPFTMYKFRTMTAERDADGNLLPDSARLTPFGRLLRSTSLDELPELLNVLRGDMSLVGPRPLLMEYLPLYNAQQARRHEVRPGITGWAQVNGRNALSWKEKFEHDVWYVDHVSLLLDVRIILMSLYKVFRREGISAAGEATMPKFTGVEG</sequence>
<name>A0ABQ2EUE7_9DEIO</name>
<evidence type="ECO:0000256" key="2">
    <source>
        <dbReference type="SAM" id="Phobius"/>
    </source>
</evidence>
<dbReference type="InterPro" id="IPR003362">
    <property type="entry name" value="Bact_transf"/>
</dbReference>
<evidence type="ECO:0000259" key="4">
    <source>
        <dbReference type="Pfam" id="PF13579"/>
    </source>
</evidence>
<reference evidence="6" key="1">
    <citation type="journal article" date="2019" name="Int. J. Syst. Evol. Microbiol.">
        <title>The Global Catalogue of Microorganisms (GCM) 10K type strain sequencing project: providing services to taxonomists for standard genome sequencing and annotation.</title>
        <authorList>
            <consortium name="The Broad Institute Genomics Platform"/>
            <consortium name="The Broad Institute Genome Sequencing Center for Infectious Disease"/>
            <person name="Wu L."/>
            <person name="Ma J."/>
        </authorList>
    </citation>
    <scope>NUCLEOTIDE SEQUENCE [LARGE SCALE GENOMIC DNA]</scope>
    <source>
        <strain evidence="6">JCM 30331</strain>
    </source>
</reference>
<evidence type="ECO:0000256" key="1">
    <source>
        <dbReference type="ARBA" id="ARBA00006464"/>
    </source>
</evidence>
<evidence type="ECO:0000313" key="6">
    <source>
        <dbReference type="Proteomes" id="UP000647587"/>
    </source>
</evidence>
<dbReference type="Pfam" id="PF13579">
    <property type="entry name" value="Glyco_trans_4_4"/>
    <property type="match status" value="1"/>
</dbReference>
<proteinExistence type="inferred from homology"/>
<dbReference type="Proteomes" id="UP000647587">
    <property type="component" value="Unassembled WGS sequence"/>
</dbReference>
<feature type="domain" description="Glycosyltransferase subfamily 4-like N-terminal" evidence="4">
    <location>
        <begin position="20"/>
        <end position="173"/>
    </location>
</feature>
<organism evidence="5 6">
    <name type="scientific">Deinococcus malanensis</name>
    <dbReference type="NCBI Taxonomy" id="1706855"/>
    <lineage>
        <taxon>Bacteria</taxon>
        <taxon>Thermotogati</taxon>
        <taxon>Deinococcota</taxon>
        <taxon>Deinococci</taxon>
        <taxon>Deinococcales</taxon>
        <taxon>Deinococcaceae</taxon>
        <taxon>Deinococcus</taxon>
    </lineage>
</organism>